<dbReference type="AlphaFoldDB" id="A0A0F4LN10"/>
<proteinExistence type="predicted"/>
<accession>A0A0F4LN10</accession>
<evidence type="ECO:0000313" key="1">
    <source>
        <dbReference type="EMBL" id="KJY59659.1"/>
    </source>
</evidence>
<keyword evidence="2" id="KW-1185">Reference proteome</keyword>
<organism evidence="1 2">
    <name type="scientific">Lactobacillus apis</name>
    <dbReference type="NCBI Taxonomy" id="303541"/>
    <lineage>
        <taxon>Bacteria</taxon>
        <taxon>Bacillati</taxon>
        <taxon>Bacillota</taxon>
        <taxon>Bacilli</taxon>
        <taxon>Lactobacillales</taxon>
        <taxon>Lactobacillaceae</taxon>
        <taxon>Lactobacillus</taxon>
    </lineage>
</organism>
<evidence type="ECO:0008006" key="3">
    <source>
        <dbReference type="Google" id="ProtNLM"/>
    </source>
</evidence>
<sequence length="119" mass="14042">MSQEFDKRLDDFFRTYQDRGMKKWQGFMISDLNSAVEKFEKHDYTVYCKKKTMSEEEISELLMIAYSNHLVVSIQLKELDTNAEYSADIVGMVEGYNVDHILIDGRWVDFDSINHVEIN</sequence>
<gene>
    <name evidence="1" type="ORF">JF72_14920</name>
</gene>
<dbReference type="Proteomes" id="UP000033682">
    <property type="component" value="Unassembled WGS sequence"/>
</dbReference>
<geneLocation type="plasmid" evidence="1">
    <name>pHma11p1</name>
</geneLocation>
<dbReference type="PATRIC" id="fig|303541.3.peg.65"/>
<name>A0A0F4LN10_9LACO</name>
<reference evidence="1 2" key="1">
    <citation type="submission" date="2015-01" db="EMBL/GenBank/DDBJ databases">
        <title>Comparative genomics of the lactic acid bacteria isolated from the honey bee gut.</title>
        <authorList>
            <person name="Ellegaard K.M."/>
            <person name="Tamarit D."/>
            <person name="Javelind E."/>
            <person name="Olofsson T."/>
            <person name="Andersson S.G."/>
            <person name="Vasquez A."/>
        </authorList>
    </citation>
    <scope>NUCLEOTIDE SEQUENCE [LARGE SCALE GENOMIC DNA]</scope>
    <source>
        <strain evidence="1 2">Hma11</strain>
        <plasmid evidence="1">pHma11p1</plasmid>
    </source>
</reference>
<protein>
    <recommendedName>
        <fullName evidence="3">DNA-directed RNA polymerase beta subunit</fullName>
    </recommendedName>
</protein>
<dbReference type="RefSeq" id="WP_046308316.1">
    <property type="nucleotide sequence ID" value="NZ_KQ034005.1"/>
</dbReference>
<keyword evidence="1" id="KW-0614">Plasmid</keyword>
<dbReference type="EMBL" id="JXLG01000016">
    <property type="protein sequence ID" value="KJY59659.1"/>
    <property type="molecule type" value="Genomic_DNA"/>
</dbReference>
<evidence type="ECO:0000313" key="2">
    <source>
        <dbReference type="Proteomes" id="UP000033682"/>
    </source>
</evidence>
<comment type="caution">
    <text evidence="1">The sequence shown here is derived from an EMBL/GenBank/DDBJ whole genome shotgun (WGS) entry which is preliminary data.</text>
</comment>
<dbReference type="HOGENOM" id="CLU_132560_1_2_9"/>